<dbReference type="Proteomes" id="UP000314294">
    <property type="component" value="Unassembled WGS sequence"/>
</dbReference>
<protein>
    <submittedName>
        <fullName evidence="1">Uncharacterized protein</fullName>
    </submittedName>
</protein>
<evidence type="ECO:0000313" key="2">
    <source>
        <dbReference type="Proteomes" id="UP000314294"/>
    </source>
</evidence>
<comment type="caution">
    <text evidence="1">The sequence shown here is derived from an EMBL/GenBank/DDBJ whole genome shotgun (WGS) entry which is preliminary data.</text>
</comment>
<gene>
    <name evidence="1" type="ORF">EYF80_042198</name>
</gene>
<evidence type="ECO:0000313" key="1">
    <source>
        <dbReference type="EMBL" id="TNN47595.1"/>
    </source>
</evidence>
<reference evidence="1 2" key="1">
    <citation type="submission" date="2019-03" db="EMBL/GenBank/DDBJ databases">
        <title>First draft genome of Liparis tanakae, snailfish: a comprehensive survey of snailfish specific genes.</title>
        <authorList>
            <person name="Kim W."/>
            <person name="Song I."/>
            <person name="Jeong J.-H."/>
            <person name="Kim D."/>
            <person name="Kim S."/>
            <person name="Ryu S."/>
            <person name="Song J.Y."/>
            <person name="Lee S.K."/>
        </authorList>
    </citation>
    <scope>NUCLEOTIDE SEQUENCE [LARGE SCALE GENOMIC DNA]</scope>
    <source>
        <tissue evidence="1">Muscle</tissue>
    </source>
</reference>
<name>A0A4Z2G3H2_9TELE</name>
<keyword evidence="2" id="KW-1185">Reference proteome</keyword>
<organism evidence="1 2">
    <name type="scientific">Liparis tanakae</name>
    <name type="common">Tanaka's snailfish</name>
    <dbReference type="NCBI Taxonomy" id="230148"/>
    <lineage>
        <taxon>Eukaryota</taxon>
        <taxon>Metazoa</taxon>
        <taxon>Chordata</taxon>
        <taxon>Craniata</taxon>
        <taxon>Vertebrata</taxon>
        <taxon>Euteleostomi</taxon>
        <taxon>Actinopterygii</taxon>
        <taxon>Neopterygii</taxon>
        <taxon>Teleostei</taxon>
        <taxon>Neoteleostei</taxon>
        <taxon>Acanthomorphata</taxon>
        <taxon>Eupercaria</taxon>
        <taxon>Perciformes</taxon>
        <taxon>Cottioidei</taxon>
        <taxon>Cottales</taxon>
        <taxon>Liparidae</taxon>
        <taxon>Liparis</taxon>
    </lineage>
</organism>
<dbReference type="EMBL" id="SRLO01000734">
    <property type="protein sequence ID" value="TNN47595.1"/>
    <property type="molecule type" value="Genomic_DNA"/>
</dbReference>
<dbReference type="AlphaFoldDB" id="A0A4Z2G3H2"/>
<sequence length="163" mass="17067">MRSSPHLQGPGLLQRGDALLPGPVQFGLGILQLVQGLLDLRLGPGTGPDQTGPDQTQTEVPHGGDALGAGVDLRLGDVLVLPDEPVCLGPGLGESLLRHGSALLEAPVQQEALVGFEQLQLERLLQLLLPGQTAGDEFRVQRTILSLITDGAFRCSDTSSSRA</sequence>
<proteinExistence type="predicted"/>
<accession>A0A4Z2G3H2</accession>